<reference evidence="2" key="1">
    <citation type="submission" date="2021-06" db="EMBL/GenBank/DDBJ databases">
        <authorList>
            <person name="Kallberg Y."/>
            <person name="Tangrot J."/>
            <person name="Rosling A."/>
        </authorList>
    </citation>
    <scope>NUCLEOTIDE SEQUENCE</scope>
    <source>
        <strain evidence="2">87-6 pot B 2015</strain>
    </source>
</reference>
<evidence type="ECO:0000313" key="3">
    <source>
        <dbReference type="Proteomes" id="UP000789375"/>
    </source>
</evidence>
<proteinExistence type="predicted"/>
<keyword evidence="3" id="KW-1185">Reference proteome</keyword>
<feature type="region of interest" description="Disordered" evidence="1">
    <location>
        <begin position="26"/>
        <end position="48"/>
    </location>
</feature>
<sequence>MKRSRRISHTYYALILKLHIRSSKKIQNEEDNESSISSDNSSEHIDNVEGVSYDNISEYINTESVASMEDVLYDNILEYINIESVTSAIKEELEDFDEQMQDYQLLYKLLLNTEKEEFFEDYDLLEEESSNLK</sequence>
<dbReference type="EMBL" id="CAJVPP010005141">
    <property type="protein sequence ID" value="CAG8660546.1"/>
    <property type="molecule type" value="Genomic_DNA"/>
</dbReference>
<organism evidence="2 3">
    <name type="scientific">Funneliformis mosseae</name>
    <name type="common">Endomycorrhizal fungus</name>
    <name type="synonym">Glomus mosseae</name>
    <dbReference type="NCBI Taxonomy" id="27381"/>
    <lineage>
        <taxon>Eukaryota</taxon>
        <taxon>Fungi</taxon>
        <taxon>Fungi incertae sedis</taxon>
        <taxon>Mucoromycota</taxon>
        <taxon>Glomeromycotina</taxon>
        <taxon>Glomeromycetes</taxon>
        <taxon>Glomerales</taxon>
        <taxon>Glomeraceae</taxon>
        <taxon>Funneliformis</taxon>
    </lineage>
</organism>
<comment type="caution">
    <text evidence="2">The sequence shown here is derived from an EMBL/GenBank/DDBJ whole genome shotgun (WGS) entry which is preliminary data.</text>
</comment>
<name>A0A9N9E559_FUNMO</name>
<feature type="non-terminal residue" evidence="2">
    <location>
        <position position="1"/>
    </location>
</feature>
<protein>
    <submittedName>
        <fullName evidence="2">7340_t:CDS:1</fullName>
    </submittedName>
</protein>
<accession>A0A9N9E559</accession>
<evidence type="ECO:0000256" key="1">
    <source>
        <dbReference type="SAM" id="MobiDB-lite"/>
    </source>
</evidence>
<evidence type="ECO:0000313" key="2">
    <source>
        <dbReference type="EMBL" id="CAG8660546.1"/>
    </source>
</evidence>
<gene>
    <name evidence="2" type="ORF">FMOSSE_LOCUS11917</name>
</gene>
<dbReference type="AlphaFoldDB" id="A0A9N9E559"/>
<dbReference type="Proteomes" id="UP000789375">
    <property type="component" value="Unassembled WGS sequence"/>
</dbReference>